<dbReference type="Proteomes" id="UP000233786">
    <property type="component" value="Unassembled WGS sequence"/>
</dbReference>
<accession>A0A2N3XSQ2</accession>
<dbReference type="STRING" id="994479.GCA_000194155_03973"/>
<dbReference type="AlphaFoldDB" id="A0A2N3XSQ2"/>
<evidence type="ECO:0000256" key="1">
    <source>
        <dbReference type="SAM" id="MobiDB-lite"/>
    </source>
</evidence>
<evidence type="ECO:0000313" key="2">
    <source>
        <dbReference type="EMBL" id="PKW13704.1"/>
    </source>
</evidence>
<protein>
    <submittedName>
        <fullName evidence="2">Uncharacterized protein</fullName>
    </submittedName>
</protein>
<feature type="region of interest" description="Disordered" evidence="1">
    <location>
        <begin position="96"/>
        <end position="136"/>
    </location>
</feature>
<gene>
    <name evidence="2" type="ORF">A8926_1256</name>
</gene>
<dbReference type="EMBL" id="PJNB01000001">
    <property type="protein sequence ID" value="PKW13704.1"/>
    <property type="molecule type" value="Genomic_DNA"/>
</dbReference>
<organism evidence="2 3">
    <name type="scientific">Saccharopolyspora spinosa</name>
    <dbReference type="NCBI Taxonomy" id="60894"/>
    <lineage>
        <taxon>Bacteria</taxon>
        <taxon>Bacillati</taxon>
        <taxon>Actinomycetota</taxon>
        <taxon>Actinomycetes</taxon>
        <taxon>Pseudonocardiales</taxon>
        <taxon>Pseudonocardiaceae</taxon>
        <taxon>Saccharopolyspora</taxon>
    </lineage>
</organism>
<name>A0A2N3XSQ2_SACSN</name>
<sequence length="213" mass="22942">MLPVDLDNTSPERPKHDKGRRCRSSLPRRPFPVTEPNYSIPGIGLLLINIVTDAGCNGVDIDRYRDWWSCDLWSIVGRVGHAGLLSLNEWVAGRCPGRRRTDRPSARCRRSGAATSSGVSDDSCAPATRADTRTQPQARLSGNVRLVSPVGSNMDCFDELVVVVGATDVAAVDGEVSVRRVRLAKPSAETASVPFLLIARHGARSVLGAAAWS</sequence>
<feature type="region of interest" description="Disordered" evidence="1">
    <location>
        <begin position="1"/>
        <end position="30"/>
    </location>
</feature>
<keyword evidence="3" id="KW-1185">Reference proteome</keyword>
<proteinExistence type="predicted"/>
<reference evidence="2" key="1">
    <citation type="submission" date="2017-12" db="EMBL/GenBank/DDBJ databases">
        <title>Sequencing the genomes of 1000 Actinobacteria strains.</title>
        <authorList>
            <person name="Klenk H.-P."/>
        </authorList>
    </citation>
    <scope>NUCLEOTIDE SEQUENCE [LARGE SCALE GENOMIC DNA]</scope>
    <source>
        <strain evidence="2">DSM 44228</strain>
    </source>
</reference>
<evidence type="ECO:0000313" key="3">
    <source>
        <dbReference type="Proteomes" id="UP000233786"/>
    </source>
</evidence>
<comment type="caution">
    <text evidence="2">The sequence shown here is derived from an EMBL/GenBank/DDBJ whole genome shotgun (WGS) entry which is preliminary data.</text>
</comment>
<feature type="compositionally biased region" description="Basic residues" evidence="1">
    <location>
        <begin position="96"/>
        <end position="110"/>
    </location>
</feature>